<dbReference type="EMBL" id="BARS01043213">
    <property type="protein sequence ID" value="GAG37214.1"/>
    <property type="molecule type" value="Genomic_DNA"/>
</dbReference>
<dbReference type="SUPFAM" id="SSF51735">
    <property type="entry name" value="NAD(P)-binding Rossmann-fold domains"/>
    <property type="match status" value="1"/>
</dbReference>
<comment type="caution">
    <text evidence="2">The sequence shown here is derived from an EMBL/GenBank/DDBJ whole genome shotgun (WGS) entry which is preliminary data.</text>
</comment>
<dbReference type="Pfam" id="PF03447">
    <property type="entry name" value="NAD_binding_3"/>
    <property type="match status" value="1"/>
</dbReference>
<accession>X0X1W4</accession>
<dbReference type="PANTHER" id="PTHR43331:SF1">
    <property type="entry name" value="HOMOSERINE DEHYDROGENASE"/>
    <property type="match status" value="1"/>
</dbReference>
<feature type="non-terminal residue" evidence="2">
    <location>
        <position position="133"/>
    </location>
</feature>
<dbReference type="AlphaFoldDB" id="X0X1W4"/>
<dbReference type="InterPro" id="IPR036291">
    <property type="entry name" value="NAD(P)-bd_dom_sf"/>
</dbReference>
<proteinExistence type="predicted"/>
<reference evidence="2" key="1">
    <citation type="journal article" date="2014" name="Front. Microbiol.">
        <title>High frequency of phylogenetically diverse reductive dehalogenase-homologous genes in deep subseafloor sedimentary metagenomes.</title>
        <authorList>
            <person name="Kawai M."/>
            <person name="Futagami T."/>
            <person name="Toyoda A."/>
            <person name="Takaki Y."/>
            <person name="Nishi S."/>
            <person name="Hori S."/>
            <person name="Arai W."/>
            <person name="Tsubouchi T."/>
            <person name="Morono Y."/>
            <person name="Uchiyama I."/>
            <person name="Ito T."/>
            <person name="Fujiyama A."/>
            <person name="Inagaki F."/>
            <person name="Takami H."/>
        </authorList>
    </citation>
    <scope>NUCLEOTIDE SEQUENCE</scope>
    <source>
        <strain evidence="2">Expedition CK06-06</strain>
    </source>
</reference>
<protein>
    <recommendedName>
        <fullName evidence="1">Aspartate/homoserine dehydrogenase NAD-binding domain-containing protein</fullName>
    </recommendedName>
</protein>
<organism evidence="2">
    <name type="scientific">marine sediment metagenome</name>
    <dbReference type="NCBI Taxonomy" id="412755"/>
    <lineage>
        <taxon>unclassified sequences</taxon>
        <taxon>metagenomes</taxon>
        <taxon>ecological metagenomes</taxon>
    </lineage>
</organism>
<sequence>MRLLHGQASLITARAGRGIEVIAVSARRRDRQRDCDLSGLTWYDDPVAMARESSADVVVELIGGSDGVAKATVEAALGSGKHVVTANKALLAHHGPALARQAEASGLALAYEAAVAGGIPIIKTLREGMAANA</sequence>
<dbReference type="GO" id="GO:0009088">
    <property type="term" value="P:threonine biosynthetic process"/>
    <property type="evidence" value="ECO:0007669"/>
    <property type="project" value="TreeGrafter"/>
</dbReference>
<evidence type="ECO:0000313" key="2">
    <source>
        <dbReference type="EMBL" id="GAG37214.1"/>
    </source>
</evidence>
<dbReference type="Gene3D" id="3.40.50.720">
    <property type="entry name" value="NAD(P)-binding Rossmann-like Domain"/>
    <property type="match status" value="1"/>
</dbReference>
<gene>
    <name evidence="2" type="ORF">S01H1_65454</name>
</gene>
<dbReference type="GO" id="GO:0004412">
    <property type="term" value="F:homoserine dehydrogenase activity"/>
    <property type="evidence" value="ECO:0007669"/>
    <property type="project" value="TreeGrafter"/>
</dbReference>
<dbReference type="PANTHER" id="PTHR43331">
    <property type="entry name" value="HOMOSERINE DEHYDROGENASE"/>
    <property type="match status" value="1"/>
</dbReference>
<feature type="domain" description="Aspartate/homoserine dehydrogenase NAD-binding" evidence="1">
    <location>
        <begin position="10"/>
        <end position="112"/>
    </location>
</feature>
<name>X0X1W4_9ZZZZ</name>
<evidence type="ECO:0000259" key="1">
    <source>
        <dbReference type="Pfam" id="PF03447"/>
    </source>
</evidence>
<dbReference type="InterPro" id="IPR005106">
    <property type="entry name" value="Asp/hSer_DH_NAD-bd"/>
</dbReference>
<dbReference type="GO" id="GO:0050661">
    <property type="term" value="F:NADP binding"/>
    <property type="evidence" value="ECO:0007669"/>
    <property type="project" value="InterPro"/>
</dbReference>